<evidence type="ECO:0000256" key="15">
    <source>
        <dbReference type="SAM" id="Phobius"/>
    </source>
</evidence>
<keyword evidence="4 15" id="KW-0812">Transmembrane</keyword>
<proteinExistence type="predicted"/>
<dbReference type="Proteomes" id="UP000009136">
    <property type="component" value="Chromosome 15"/>
</dbReference>
<evidence type="ECO:0000256" key="2">
    <source>
        <dbReference type="ARBA" id="ARBA00014256"/>
    </source>
</evidence>
<evidence type="ECO:0000256" key="6">
    <source>
        <dbReference type="ARBA" id="ARBA00022859"/>
    </source>
</evidence>
<evidence type="ECO:0000256" key="16">
    <source>
        <dbReference type="SAM" id="SignalP"/>
    </source>
</evidence>
<keyword evidence="10" id="KW-1015">Disulfide bond</keyword>
<dbReference type="InterPro" id="IPR036179">
    <property type="entry name" value="Ig-like_dom_sf"/>
</dbReference>
<keyword evidence="9 15" id="KW-0472">Membrane</keyword>
<dbReference type="InterPro" id="IPR032052">
    <property type="entry name" value="Ig_4"/>
</dbReference>
<evidence type="ECO:0000313" key="19">
    <source>
        <dbReference type="Proteomes" id="UP000009136"/>
    </source>
</evidence>
<keyword evidence="6" id="KW-0391">Immunity</keyword>
<evidence type="ECO:0000256" key="3">
    <source>
        <dbReference type="ARBA" id="ARBA00022553"/>
    </source>
</evidence>
<evidence type="ECO:0000256" key="14">
    <source>
        <dbReference type="ARBA" id="ARBA00047083"/>
    </source>
</evidence>
<dbReference type="GO" id="GO:0042105">
    <property type="term" value="C:alpha-beta T cell receptor complex"/>
    <property type="evidence" value="ECO:0007669"/>
    <property type="project" value="Ensembl"/>
</dbReference>
<dbReference type="AlphaFoldDB" id="A0AAA9TQ17"/>
<dbReference type="GO" id="GO:0002250">
    <property type="term" value="P:adaptive immune response"/>
    <property type="evidence" value="ECO:0007669"/>
    <property type="project" value="UniProtKB-KW"/>
</dbReference>
<reference evidence="18" key="3">
    <citation type="submission" date="2025-09" db="UniProtKB">
        <authorList>
            <consortium name="Ensembl"/>
        </authorList>
    </citation>
    <scope>IDENTIFICATION</scope>
    <source>
        <strain evidence="18">Hereford</strain>
    </source>
</reference>
<keyword evidence="3" id="KW-0597">Phosphoprotein</keyword>
<dbReference type="SUPFAM" id="SSF48726">
    <property type="entry name" value="Immunoglobulin"/>
    <property type="match status" value="1"/>
</dbReference>
<evidence type="ECO:0000259" key="17">
    <source>
        <dbReference type="Pfam" id="PF16680"/>
    </source>
</evidence>
<keyword evidence="5 16" id="KW-0732">Signal</keyword>
<name>A0AAA9TQ17_BOVIN</name>
<comment type="subcellular location">
    <subcellularLocation>
        <location evidence="1">Membrane</location>
        <topology evidence="1">Single-pass type I membrane protein</topology>
    </subcellularLocation>
</comment>
<keyword evidence="12" id="KW-0325">Glycoprotein</keyword>
<evidence type="ECO:0000256" key="11">
    <source>
        <dbReference type="ARBA" id="ARBA00023170"/>
    </source>
</evidence>
<evidence type="ECO:0000256" key="12">
    <source>
        <dbReference type="ARBA" id="ARBA00023180"/>
    </source>
</evidence>
<dbReference type="FunFam" id="2.60.40.10:FF:001361">
    <property type="entry name" value="T-cell surface glycoprotein CD3 delta chain"/>
    <property type="match status" value="1"/>
</dbReference>
<gene>
    <name evidence="18" type="primary">CD3D</name>
</gene>
<keyword evidence="19" id="KW-1185">Reference proteome</keyword>
<comment type="subunit">
    <text evidence="14">The TCR-CD3 complex is composed of a CD3D/CD3E and a CD3G/CD3E heterodimers that preferentially associate with TCRalpha and TCRbeta, respectively, to form TCRalpha/CD3E/CD3G and TCRbeta/CD3G/CD3E trimers. In turn, the hexamer interacts with CD3Z homodimer to form the TCR-CD3 complex. Alternatively, TCRalpha and TCRbeta can be replaced by TCRgamma and TCRdelta. Interacts with coreceptors CD4 and CD8.</text>
</comment>
<evidence type="ECO:0000256" key="4">
    <source>
        <dbReference type="ARBA" id="ARBA00022692"/>
    </source>
</evidence>
<dbReference type="PANTHER" id="PTHR10570">
    <property type="entry name" value="T-CELL SURFACE GLYCOPROTEIN CD3 GAMMA CHAIN / DELTA CHAIN"/>
    <property type="match status" value="1"/>
</dbReference>
<feature type="domain" description="CD3 gamma/delta subunit Ig-like" evidence="17">
    <location>
        <begin position="30"/>
        <end position="96"/>
    </location>
</feature>
<organism evidence="18 19">
    <name type="scientific">Bos taurus</name>
    <name type="common">Bovine</name>
    <dbReference type="NCBI Taxonomy" id="9913"/>
    <lineage>
        <taxon>Eukaryota</taxon>
        <taxon>Metazoa</taxon>
        <taxon>Chordata</taxon>
        <taxon>Craniata</taxon>
        <taxon>Vertebrata</taxon>
        <taxon>Euteleostomi</taxon>
        <taxon>Mammalia</taxon>
        <taxon>Eutheria</taxon>
        <taxon>Laurasiatheria</taxon>
        <taxon>Artiodactyla</taxon>
        <taxon>Ruminantia</taxon>
        <taxon>Pecora</taxon>
        <taxon>Bovidae</taxon>
        <taxon>Bovinae</taxon>
        <taxon>Bos</taxon>
    </lineage>
</organism>
<reference evidence="18" key="2">
    <citation type="submission" date="2025-08" db="UniProtKB">
        <authorList>
            <consortium name="Ensembl"/>
        </authorList>
    </citation>
    <scope>IDENTIFICATION</scope>
    <source>
        <strain evidence="18">Hereford</strain>
    </source>
</reference>
<accession>A0AAA9TQ17</accession>
<dbReference type="Gene3D" id="2.60.40.10">
    <property type="entry name" value="Immunoglobulins"/>
    <property type="match status" value="1"/>
</dbReference>
<feature type="signal peptide" evidence="16">
    <location>
        <begin position="1"/>
        <end position="21"/>
    </location>
</feature>
<protein>
    <recommendedName>
        <fullName evidence="2">T-cell surface glycoprotein CD3 delta chain</fullName>
    </recommendedName>
    <alternativeName>
        <fullName evidence="13">T-cell receptor T3 delta chain</fullName>
    </alternativeName>
</protein>
<evidence type="ECO:0000256" key="10">
    <source>
        <dbReference type="ARBA" id="ARBA00023157"/>
    </source>
</evidence>
<dbReference type="Ensembl" id="ENSBTAT00000107377.1">
    <property type="protein sequence ID" value="ENSBTAP00000100667.1"/>
    <property type="gene ID" value="ENSBTAG00000006452.7"/>
</dbReference>
<evidence type="ECO:0000313" key="18">
    <source>
        <dbReference type="Ensembl" id="ENSBTAP00000100667.1"/>
    </source>
</evidence>
<feature type="transmembrane region" description="Helical" evidence="15">
    <location>
        <begin position="101"/>
        <end position="123"/>
    </location>
</feature>
<dbReference type="Gene3D" id="1.10.287.770">
    <property type="entry name" value="YojJ-like"/>
    <property type="match status" value="1"/>
</dbReference>
<dbReference type="GeneTree" id="ENSGT00940000153312"/>
<evidence type="ECO:0000256" key="13">
    <source>
        <dbReference type="ARBA" id="ARBA00030628"/>
    </source>
</evidence>
<keyword evidence="11" id="KW-0675">Receptor</keyword>
<evidence type="ECO:0000256" key="7">
    <source>
        <dbReference type="ARBA" id="ARBA00022989"/>
    </source>
</evidence>
<evidence type="ECO:0000256" key="1">
    <source>
        <dbReference type="ARBA" id="ARBA00004479"/>
    </source>
</evidence>
<keyword evidence="7 15" id="KW-1133">Transmembrane helix</keyword>
<reference evidence="18" key="1">
    <citation type="submission" date="2018-03" db="EMBL/GenBank/DDBJ databases">
        <title>ARS-UCD1.2.</title>
        <authorList>
            <person name="Rosen B.D."/>
            <person name="Bickhart D.M."/>
            <person name="Koren S."/>
            <person name="Schnabel R.D."/>
            <person name="Hall R."/>
            <person name="Zimin A."/>
            <person name="Dreischer C."/>
            <person name="Schultheiss S."/>
            <person name="Schroeder S.G."/>
            <person name="Elsik C.G."/>
            <person name="Couldrey C."/>
            <person name="Liu G.E."/>
            <person name="Van Tassell C.P."/>
            <person name="Phillippy A.M."/>
            <person name="Smith T.P.L."/>
            <person name="Medrano J.F."/>
        </authorList>
    </citation>
    <scope>NUCLEOTIDE SEQUENCE [LARGE SCALE GENOMIC DNA]</scope>
    <source>
        <strain evidence="18">Hereford</strain>
    </source>
</reference>
<dbReference type="InterPro" id="IPR013783">
    <property type="entry name" value="Ig-like_fold"/>
</dbReference>
<keyword evidence="8" id="KW-1064">Adaptive immunity</keyword>
<dbReference type="GO" id="GO:0042802">
    <property type="term" value="F:identical protein binding"/>
    <property type="evidence" value="ECO:0007669"/>
    <property type="project" value="Ensembl"/>
</dbReference>
<evidence type="ECO:0000256" key="8">
    <source>
        <dbReference type="ARBA" id="ARBA00023130"/>
    </source>
</evidence>
<feature type="chain" id="PRO_5042223700" description="T-cell surface glycoprotein CD3 delta chain" evidence="16">
    <location>
        <begin position="22"/>
        <end position="191"/>
    </location>
</feature>
<dbReference type="Pfam" id="PF16680">
    <property type="entry name" value="Ig_4"/>
    <property type="match status" value="1"/>
</dbReference>
<evidence type="ECO:0000256" key="9">
    <source>
        <dbReference type="ARBA" id="ARBA00023136"/>
    </source>
</evidence>
<sequence length="191" mass="21460">MEHSRFLSCLILAALLSQVNPRILKVLEPEDKVMLECNSSITLLQGTEGQEVSGNNKTRDLGKRIQDPRGMYRCGENTQQLILQVYYRMCQNCVELDTATLAGMIITDIIATVLLALGVYCFAGHETGRFSRAADTQALMGNDQLYQGIFLTQGLNLSLPHWQVDSFPLRHQRSPQAQFLLLLLLSQFSRV</sequence>
<dbReference type="PANTHER" id="PTHR10570:SF5">
    <property type="entry name" value="T-CELL SURFACE GLYCOPROTEIN CD3 DELTA CHAIN"/>
    <property type="match status" value="1"/>
</dbReference>
<evidence type="ECO:0000256" key="5">
    <source>
        <dbReference type="ARBA" id="ARBA00022729"/>
    </source>
</evidence>
<dbReference type="InterPro" id="IPR015484">
    <property type="entry name" value="CD3_esu/gsu/dsu"/>
</dbReference>